<evidence type="ECO:0000313" key="4">
    <source>
        <dbReference type="Proteomes" id="UP000000390"/>
    </source>
</evidence>
<dbReference type="EMBL" id="CP002062">
    <property type="protein sequence ID" value="ADJ15284.1"/>
    <property type="molecule type" value="Genomic_DNA"/>
</dbReference>
<dbReference type="KEGG" id="hje:HacjB3_09505"/>
<feature type="transmembrane region" description="Helical" evidence="1">
    <location>
        <begin position="21"/>
        <end position="39"/>
    </location>
</feature>
<accession>D8J3H7</accession>
<keyword evidence="1" id="KW-0812">Transmembrane</keyword>
<evidence type="ECO:0000313" key="3">
    <source>
        <dbReference type="EMBL" id="ELY35295.1"/>
    </source>
</evidence>
<dbReference type="STRING" id="795797.HacjB3_09505"/>
<protein>
    <submittedName>
        <fullName evidence="2">Uncharacterized protein</fullName>
    </submittedName>
</protein>
<proteinExistence type="predicted"/>
<dbReference type="Proteomes" id="UP000011645">
    <property type="component" value="Unassembled WGS sequence"/>
</dbReference>
<name>D8J3H7_HALJB</name>
<gene>
    <name evidence="2" type="ordered locus">HacjB3_09505</name>
    <name evidence="3" type="ORF">C497_13171</name>
</gene>
<dbReference type="EMBL" id="AOHV01000034">
    <property type="protein sequence ID" value="ELY35295.1"/>
    <property type="molecule type" value="Genomic_DNA"/>
</dbReference>
<keyword evidence="1" id="KW-1133">Transmembrane helix</keyword>
<evidence type="ECO:0000313" key="2">
    <source>
        <dbReference type="EMBL" id="ADJ15284.1"/>
    </source>
</evidence>
<reference evidence="3 5" key="2">
    <citation type="journal article" date="2014" name="PLoS Genet.">
        <title>Phylogenetically driven sequencing of extremely halophilic archaea reveals strategies for static and dynamic osmo-response.</title>
        <authorList>
            <person name="Becker E.A."/>
            <person name="Seitzer P.M."/>
            <person name="Tritt A."/>
            <person name="Larsen D."/>
            <person name="Krusor M."/>
            <person name="Yao A.I."/>
            <person name="Wu D."/>
            <person name="Madern D."/>
            <person name="Eisen J.A."/>
            <person name="Darling A.E."/>
            <person name="Facciotti M.T."/>
        </authorList>
    </citation>
    <scope>NUCLEOTIDE SEQUENCE [LARGE SCALE GENOMIC DNA]</scope>
    <source>
        <strain evidence="3">B3</strain>
        <strain evidence="5">DSM 18796 / CECT 7217 / JCM 14584 / KCTC 4019 / B3</strain>
    </source>
</reference>
<dbReference type="Proteomes" id="UP000000390">
    <property type="component" value="Chromosome"/>
</dbReference>
<evidence type="ECO:0000256" key="1">
    <source>
        <dbReference type="SAM" id="Phobius"/>
    </source>
</evidence>
<evidence type="ECO:0000313" key="5">
    <source>
        <dbReference type="Proteomes" id="UP000011645"/>
    </source>
</evidence>
<reference evidence="2 4" key="1">
    <citation type="journal article" date="2010" name="J. Bacteriol.">
        <title>Complete genome sequence of Halalkalicoccus jeotgali B3(T), an extremely halophilic archaeon.</title>
        <authorList>
            <person name="Roh S.W."/>
            <person name="Nam Y.D."/>
            <person name="Nam S.H."/>
            <person name="Choi S.H."/>
            <person name="Park H.S."/>
            <person name="Bae J.W."/>
        </authorList>
    </citation>
    <scope>NUCLEOTIDE SEQUENCE [LARGE SCALE GENOMIC DNA]</scope>
    <source>
        <strain evidence="2">B3</strain>
        <strain evidence="4">DSM 18796 / CECT 7217 / JCM 14584 / KCTC 4019 / B3</strain>
    </source>
</reference>
<keyword evidence="1" id="KW-0472">Membrane</keyword>
<sequence length="40" mass="4547">MFESRPARFHDEGHDRYNSTVGGRIAVVLPCVLLSLIQFD</sequence>
<dbReference type="HOGENOM" id="CLU_3282744_0_0_2"/>
<organism evidence="2 4">
    <name type="scientific">Halalkalicoccus jeotgali (strain DSM 18796 / CECT 7217 / JCM 14584 / KCTC 4019 / B3)</name>
    <dbReference type="NCBI Taxonomy" id="795797"/>
    <lineage>
        <taxon>Archaea</taxon>
        <taxon>Methanobacteriati</taxon>
        <taxon>Methanobacteriota</taxon>
        <taxon>Stenosarchaea group</taxon>
        <taxon>Halobacteria</taxon>
        <taxon>Halobacteriales</taxon>
        <taxon>Halococcaceae</taxon>
        <taxon>Halalkalicoccus</taxon>
    </lineage>
</organism>
<dbReference type="AlphaFoldDB" id="D8J3H7"/>
<keyword evidence="5" id="KW-1185">Reference proteome</keyword>